<protein>
    <submittedName>
        <fullName evidence="2">Putative integrative and conjugative element protein</fullName>
    </submittedName>
</protein>
<proteinExistence type="predicted"/>
<sequence length="119" mass="14366">MNTRVFKDISKYQHRAWLGFTTRQIIFVLPAFIVTIIVLGLNLFFWQFGDWFVYGFVFAFTIPLLLFGVYKPNDLYFEHYLKYRLHFELTIPLRTISGKKGLEHEKKIKYIKETKDFND</sequence>
<dbReference type="AlphaFoldDB" id="A0A098ANI2"/>
<dbReference type="RefSeq" id="WP_001097587.1">
    <property type="nucleotide sequence ID" value="NZ_AP026924.1"/>
</dbReference>
<accession>A0A098ANI2</accession>
<evidence type="ECO:0000256" key="1">
    <source>
        <dbReference type="SAM" id="Phobius"/>
    </source>
</evidence>
<keyword evidence="1" id="KW-0472">Membrane</keyword>
<keyword evidence="1" id="KW-1133">Transmembrane helix</keyword>
<evidence type="ECO:0000313" key="2">
    <source>
        <dbReference type="EMBL" id="CDQ30074.1"/>
    </source>
</evidence>
<keyword evidence="1" id="KW-0812">Transmembrane</keyword>
<dbReference type="InterPro" id="IPR024414">
    <property type="entry name" value="Uncharacterised_PrgI"/>
</dbReference>
<reference evidence="2" key="1">
    <citation type="submission" date="2014-04" db="EMBL/GenBank/DDBJ databases">
        <authorList>
            <person name="Croucher N."/>
        </authorList>
    </citation>
    <scope>NUCLEOTIDE SEQUENCE</scope>
    <source>
        <strain evidence="2">R34-3225</strain>
    </source>
</reference>
<reference evidence="2" key="2">
    <citation type="submission" date="2014-10" db="EMBL/GenBank/DDBJ databases">
        <title>Contrasting mechanisms driving short-term and long-term diversification of pneumococci.</title>
        <authorList>
            <person name="Croucher N.J."/>
            <person name="Coupland P.C."/>
            <person name="Stevenson A.E."/>
            <person name="Callendrello A."/>
            <person name="Bentley S.D."/>
            <person name="Hanage W.P."/>
        </authorList>
    </citation>
    <scope>NUCLEOTIDE SEQUENCE</scope>
    <source>
        <strain evidence="2">R34-3225</strain>
    </source>
</reference>
<feature type="transmembrane region" description="Helical" evidence="1">
    <location>
        <begin position="51"/>
        <end position="70"/>
    </location>
</feature>
<feature type="transmembrane region" description="Helical" evidence="1">
    <location>
        <begin position="25"/>
        <end position="45"/>
    </location>
</feature>
<dbReference type="Pfam" id="PF12666">
    <property type="entry name" value="PrgI"/>
    <property type="match status" value="1"/>
</dbReference>
<organism evidence="2">
    <name type="scientific">Streptococcus pneumoniae</name>
    <dbReference type="NCBI Taxonomy" id="1313"/>
    <lineage>
        <taxon>Bacteria</taxon>
        <taxon>Bacillati</taxon>
        <taxon>Bacillota</taxon>
        <taxon>Bacilli</taxon>
        <taxon>Lactobacillales</taxon>
        <taxon>Streptococcaceae</taxon>
        <taxon>Streptococcus</taxon>
    </lineage>
</organism>
<name>A0A098ANI2_STREE</name>
<dbReference type="EMBL" id="LK020687">
    <property type="protein sequence ID" value="CDQ30074.1"/>
    <property type="molecule type" value="Genomic_DNA"/>
</dbReference>